<reference evidence="1" key="1">
    <citation type="submission" date="2021-06" db="EMBL/GenBank/DDBJ databases">
        <authorList>
            <person name="Kallberg Y."/>
            <person name="Tangrot J."/>
            <person name="Rosling A."/>
        </authorList>
    </citation>
    <scope>NUCLEOTIDE SEQUENCE</scope>
    <source>
        <strain evidence="1">MA453B</strain>
    </source>
</reference>
<organism evidence="1 2">
    <name type="scientific">Dentiscutata erythropus</name>
    <dbReference type="NCBI Taxonomy" id="1348616"/>
    <lineage>
        <taxon>Eukaryota</taxon>
        <taxon>Fungi</taxon>
        <taxon>Fungi incertae sedis</taxon>
        <taxon>Mucoromycota</taxon>
        <taxon>Glomeromycotina</taxon>
        <taxon>Glomeromycetes</taxon>
        <taxon>Diversisporales</taxon>
        <taxon>Gigasporaceae</taxon>
        <taxon>Dentiscutata</taxon>
    </lineage>
</organism>
<evidence type="ECO:0000313" key="2">
    <source>
        <dbReference type="Proteomes" id="UP000789405"/>
    </source>
</evidence>
<feature type="non-terminal residue" evidence="1">
    <location>
        <position position="1"/>
    </location>
</feature>
<comment type="caution">
    <text evidence="1">The sequence shown here is derived from an EMBL/GenBank/DDBJ whole genome shotgun (WGS) entry which is preliminary data.</text>
</comment>
<gene>
    <name evidence="1" type="ORF">DERYTH_LOCUS24182</name>
</gene>
<dbReference type="OrthoDB" id="2463504at2759"/>
<protein>
    <submittedName>
        <fullName evidence="1">4137_t:CDS:1</fullName>
    </submittedName>
</protein>
<proteinExistence type="predicted"/>
<dbReference type="EMBL" id="CAJVPY010039411">
    <property type="protein sequence ID" value="CAG8804846.1"/>
    <property type="molecule type" value="Genomic_DNA"/>
</dbReference>
<sequence length="76" mass="9029">KKMESNYFLQPILKYCSSCHSNKSADLLDTSKKTCLLCLNCLNEGYKRKHEEQYMDNIYNKQEKAIELEQVEDIIY</sequence>
<keyword evidence="2" id="KW-1185">Reference proteome</keyword>
<name>A0A9N9P585_9GLOM</name>
<dbReference type="Proteomes" id="UP000789405">
    <property type="component" value="Unassembled WGS sequence"/>
</dbReference>
<dbReference type="AlphaFoldDB" id="A0A9N9P585"/>
<accession>A0A9N9P585</accession>
<evidence type="ECO:0000313" key="1">
    <source>
        <dbReference type="EMBL" id="CAG8804846.1"/>
    </source>
</evidence>